<dbReference type="InterPro" id="IPR014001">
    <property type="entry name" value="Helicase_ATP-bd"/>
</dbReference>
<evidence type="ECO:0000256" key="5">
    <source>
        <dbReference type="RuleBase" id="RU000492"/>
    </source>
</evidence>
<feature type="domain" description="Helicase ATP-binding" evidence="7">
    <location>
        <begin position="1"/>
        <end position="165"/>
    </location>
</feature>
<evidence type="ECO:0000259" key="7">
    <source>
        <dbReference type="PROSITE" id="PS51192"/>
    </source>
</evidence>
<accession>A0ABQ6N7Z3</accession>
<dbReference type="Pfam" id="PF26142">
    <property type="entry name" value="DD_DDX21-DDX50"/>
    <property type="match status" value="1"/>
</dbReference>
<dbReference type="PANTHER" id="PTHR47959:SF1">
    <property type="entry name" value="ATP-DEPENDENT RNA HELICASE DBPA"/>
    <property type="match status" value="1"/>
</dbReference>
<dbReference type="Gene3D" id="3.40.50.300">
    <property type="entry name" value="P-loop containing nucleotide triphosphate hydrolases"/>
    <property type="match status" value="2"/>
</dbReference>
<dbReference type="InterPro" id="IPR044742">
    <property type="entry name" value="DEAD/DEAH_RhlB"/>
</dbReference>
<evidence type="ECO:0000256" key="2">
    <source>
        <dbReference type="ARBA" id="ARBA00022801"/>
    </source>
</evidence>
<dbReference type="SMART" id="SM00490">
    <property type="entry name" value="HELICc"/>
    <property type="match status" value="1"/>
</dbReference>
<reference evidence="9 10" key="1">
    <citation type="journal article" date="2023" name="Commun. Biol.">
        <title>Genome analysis of Parmales, the sister group of diatoms, reveals the evolutionary specialization of diatoms from phago-mixotrophs to photoautotrophs.</title>
        <authorList>
            <person name="Ban H."/>
            <person name="Sato S."/>
            <person name="Yoshikawa S."/>
            <person name="Yamada K."/>
            <person name="Nakamura Y."/>
            <person name="Ichinomiya M."/>
            <person name="Sato N."/>
            <person name="Blanc-Mathieu R."/>
            <person name="Endo H."/>
            <person name="Kuwata A."/>
            <person name="Ogata H."/>
        </authorList>
    </citation>
    <scope>NUCLEOTIDE SEQUENCE [LARGE SCALE GENOMIC DNA]</scope>
</reference>
<evidence type="ECO:0008006" key="11">
    <source>
        <dbReference type="Google" id="ProtNLM"/>
    </source>
</evidence>
<keyword evidence="1 5" id="KW-0547">Nucleotide-binding</keyword>
<dbReference type="CDD" id="cd00268">
    <property type="entry name" value="DEADc"/>
    <property type="match status" value="1"/>
</dbReference>
<dbReference type="CDD" id="cd18787">
    <property type="entry name" value="SF2_C_DEAD"/>
    <property type="match status" value="1"/>
</dbReference>
<dbReference type="PROSITE" id="PS51194">
    <property type="entry name" value="HELICASE_CTER"/>
    <property type="match status" value="1"/>
</dbReference>
<dbReference type="InterPro" id="IPR059027">
    <property type="entry name" value="DD_DDX21-DDX50"/>
</dbReference>
<dbReference type="Proteomes" id="UP001165060">
    <property type="component" value="Unassembled WGS sequence"/>
</dbReference>
<dbReference type="InterPro" id="IPR027417">
    <property type="entry name" value="P-loop_NTPase"/>
</dbReference>
<dbReference type="PROSITE" id="PS00039">
    <property type="entry name" value="DEAD_ATP_HELICASE"/>
    <property type="match status" value="1"/>
</dbReference>
<keyword evidence="3 5" id="KW-0347">Helicase</keyword>
<evidence type="ECO:0000256" key="6">
    <source>
        <dbReference type="SAM" id="MobiDB-lite"/>
    </source>
</evidence>
<proteinExistence type="inferred from homology"/>
<dbReference type="InterPro" id="IPR000629">
    <property type="entry name" value="RNA-helicase_DEAD-box_CS"/>
</dbReference>
<feature type="region of interest" description="Disordered" evidence="6">
    <location>
        <begin position="1"/>
        <end position="26"/>
    </location>
</feature>
<organism evidence="9 10">
    <name type="scientific">Tetraparma gracilis</name>
    <dbReference type="NCBI Taxonomy" id="2962635"/>
    <lineage>
        <taxon>Eukaryota</taxon>
        <taxon>Sar</taxon>
        <taxon>Stramenopiles</taxon>
        <taxon>Ochrophyta</taxon>
        <taxon>Bolidophyceae</taxon>
        <taxon>Parmales</taxon>
        <taxon>Triparmaceae</taxon>
        <taxon>Tetraparma</taxon>
    </lineage>
</organism>
<keyword evidence="2 5" id="KW-0378">Hydrolase</keyword>
<dbReference type="Pfam" id="PF00270">
    <property type="entry name" value="DEAD"/>
    <property type="match status" value="1"/>
</dbReference>
<dbReference type="Pfam" id="PF00271">
    <property type="entry name" value="Helicase_C"/>
    <property type="match status" value="1"/>
</dbReference>
<feature type="domain" description="Helicase C-terminal" evidence="8">
    <location>
        <begin position="226"/>
        <end position="385"/>
    </location>
</feature>
<evidence type="ECO:0000256" key="4">
    <source>
        <dbReference type="ARBA" id="ARBA00022840"/>
    </source>
</evidence>
<dbReference type="SMART" id="SM00487">
    <property type="entry name" value="DEXDc"/>
    <property type="match status" value="1"/>
</dbReference>
<dbReference type="InterPro" id="IPR011545">
    <property type="entry name" value="DEAD/DEAH_box_helicase_dom"/>
</dbReference>
<dbReference type="InterPro" id="IPR001650">
    <property type="entry name" value="Helicase_C-like"/>
</dbReference>
<feature type="compositionally biased region" description="Acidic residues" evidence="6">
    <location>
        <begin position="494"/>
        <end position="503"/>
    </location>
</feature>
<sequence length="510" mass="54457">MPALTRLRALGHGRTDPATGRRSPRGRLPAMIVLAPTRELARQVQEELSLVAKPLDLDVALFHGGVSYDPQARALAAGVDVVVATPGRCIDHINRGTLDLSEIRVAVLDEADEMLNMGFADDVETVMQDAGSRHEDKPQVLLFSATTPDWVTAIANEYQTDALKIDSTHRDTGARTAKTVRHMAIQLPPSRDERASNLEDIIAVEISKDQITGATQAKNDTSFSNEIAEAAMAAKANSQSAMSQRIFGKTIVFTQTKADADRLVSGGVFKSLTAQALHGDVAQKQRDATLAAFRAGAFNVLVATDVAARGIDIPEVDLVIQYEPPRDVDTYVHRSGRTGRAGRSGTSILLFTPREARDVVKIERSLGHGFKFDLTGPPTAEAALSAAARTSALACKNVPTSTTKHFRDAAETLLAETSDPAEIVAACLAAISKRAAGVVSKSLLTGERGFTTLKIVADDSSERKGVSSGDVMFAVSKLCGRARDEVTQARLDSGEAEEADDFELSSKGFP</sequence>
<protein>
    <recommendedName>
        <fullName evidence="11">RNA helicase</fullName>
    </recommendedName>
</protein>
<evidence type="ECO:0000313" key="10">
    <source>
        <dbReference type="Proteomes" id="UP001165060"/>
    </source>
</evidence>
<comment type="caution">
    <text evidence="9">The sequence shown here is derived from an EMBL/GenBank/DDBJ whole genome shotgun (WGS) entry which is preliminary data.</text>
</comment>
<evidence type="ECO:0000313" key="9">
    <source>
        <dbReference type="EMBL" id="GMI42109.1"/>
    </source>
</evidence>
<keyword evidence="4 5" id="KW-0067">ATP-binding</keyword>
<dbReference type="SUPFAM" id="SSF52540">
    <property type="entry name" value="P-loop containing nucleoside triphosphate hydrolases"/>
    <property type="match status" value="1"/>
</dbReference>
<feature type="non-terminal residue" evidence="9">
    <location>
        <position position="510"/>
    </location>
</feature>
<dbReference type="PANTHER" id="PTHR47959">
    <property type="entry name" value="ATP-DEPENDENT RNA HELICASE RHLE-RELATED"/>
    <property type="match status" value="1"/>
</dbReference>
<gene>
    <name evidence="9" type="ORF">TeGR_g8745</name>
</gene>
<feature type="region of interest" description="Disordered" evidence="6">
    <location>
        <begin position="490"/>
        <end position="510"/>
    </location>
</feature>
<comment type="similarity">
    <text evidence="5">Belongs to the DEAD box helicase family.</text>
</comment>
<evidence type="ECO:0000256" key="1">
    <source>
        <dbReference type="ARBA" id="ARBA00022741"/>
    </source>
</evidence>
<name>A0ABQ6N7Z3_9STRA</name>
<dbReference type="PROSITE" id="PS51192">
    <property type="entry name" value="HELICASE_ATP_BIND_1"/>
    <property type="match status" value="1"/>
</dbReference>
<evidence type="ECO:0000259" key="8">
    <source>
        <dbReference type="PROSITE" id="PS51194"/>
    </source>
</evidence>
<dbReference type="EMBL" id="BRYB01001049">
    <property type="protein sequence ID" value="GMI42109.1"/>
    <property type="molecule type" value="Genomic_DNA"/>
</dbReference>
<dbReference type="InterPro" id="IPR050079">
    <property type="entry name" value="DEAD_box_RNA_helicase"/>
</dbReference>
<evidence type="ECO:0000256" key="3">
    <source>
        <dbReference type="ARBA" id="ARBA00022806"/>
    </source>
</evidence>
<keyword evidence="10" id="KW-1185">Reference proteome</keyword>